<evidence type="ECO:0000313" key="2">
    <source>
        <dbReference type="EMBL" id="HJG91472.1"/>
    </source>
</evidence>
<accession>A0A921MWI8</accession>
<keyword evidence="1" id="KW-1277">Toxin-antitoxin system</keyword>
<reference evidence="2" key="2">
    <citation type="submission" date="2021-09" db="EMBL/GenBank/DDBJ databases">
        <authorList>
            <person name="Gilroy R."/>
        </authorList>
    </citation>
    <scope>NUCLEOTIDE SEQUENCE</scope>
    <source>
        <strain evidence="2">ChiGjej5B5-22894</strain>
    </source>
</reference>
<dbReference type="Gene3D" id="3.30.2310.20">
    <property type="entry name" value="RelE-like"/>
    <property type="match status" value="1"/>
</dbReference>
<proteinExistence type="predicted"/>
<organism evidence="2 3">
    <name type="scientific">Brachybacterium massiliense</name>
    <dbReference type="NCBI Taxonomy" id="1755098"/>
    <lineage>
        <taxon>Bacteria</taxon>
        <taxon>Bacillati</taxon>
        <taxon>Actinomycetota</taxon>
        <taxon>Actinomycetes</taxon>
        <taxon>Micrococcales</taxon>
        <taxon>Dermabacteraceae</taxon>
        <taxon>Brachybacterium</taxon>
    </lineage>
</organism>
<dbReference type="InterPro" id="IPR035093">
    <property type="entry name" value="RelE/ParE_toxin_dom_sf"/>
</dbReference>
<protein>
    <submittedName>
        <fullName evidence="2">Type II toxin-antitoxin system RelE/ParE family toxin</fullName>
    </submittedName>
</protein>
<comment type="caution">
    <text evidence="2">The sequence shown here is derived from an EMBL/GenBank/DDBJ whole genome shotgun (WGS) entry which is preliminary data.</text>
</comment>
<gene>
    <name evidence="2" type="ORF">K8V81_07080</name>
</gene>
<dbReference type="AlphaFoldDB" id="A0A921MWI8"/>
<dbReference type="Pfam" id="PF05016">
    <property type="entry name" value="ParE_toxin"/>
    <property type="match status" value="1"/>
</dbReference>
<name>A0A921MWI8_9MICO</name>
<dbReference type="Proteomes" id="UP000742460">
    <property type="component" value="Unassembled WGS sequence"/>
</dbReference>
<evidence type="ECO:0000313" key="3">
    <source>
        <dbReference type="Proteomes" id="UP000742460"/>
    </source>
</evidence>
<evidence type="ECO:0000256" key="1">
    <source>
        <dbReference type="ARBA" id="ARBA00022649"/>
    </source>
</evidence>
<dbReference type="EMBL" id="DYUE01000161">
    <property type="protein sequence ID" value="HJG91472.1"/>
    <property type="molecule type" value="Genomic_DNA"/>
</dbReference>
<reference evidence="2" key="1">
    <citation type="journal article" date="2021" name="PeerJ">
        <title>Extensive microbial diversity within the chicken gut microbiome revealed by metagenomics and culture.</title>
        <authorList>
            <person name="Gilroy R."/>
            <person name="Ravi A."/>
            <person name="Getino M."/>
            <person name="Pursley I."/>
            <person name="Horton D.L."/>
            <person name="Alikhan N.F."/>
            <person name="Baker D."/>
            <person name="Gharbi K."/>
            <person name="Hall N."/>
            <person name="Watson M."/>
            <person name="Adriaenssens E.M."/>
            <person name="Foster-Nyarko E."/>
            <person name="Jarju S."/>
            <person name="Secka A."/>
            <person name="Antonio M."/>
            <person name="Oren A."/>
            <person name="Chaudhuri R.R."/>
            <person name="La Ragione R."/>
            <person name="Hildebrand F."/>
            <person name="Pallen M.J."/>
        </authorList>
    </citation>
    <scope>NUCLEOTIDE SEQUENCE</scope>
    <source>
        <strain evidence="2">ChiGjej5B5-22894</strain>
    </source>
</reference>
<sequence>MVAYRLSRAAEDDIVSILAWSQNEFGVDARHRYAALIAAALRDAAGRGLGAEPTARPELGPDVLSWHLARSRDHSTGGRVRQPRHVILCRWDGDVLEIGRVLHDSMDLRQHVERWLIDPA</sequence>
<dbReference type="InterPro" id="IPR007712">
    <property type="entry name" value="RelE/ParE_toxin"/>
</dbReference>